<keyword evidence="4" id="KW-0547">Nucleotide-binding</keyword>
<dbReference type="CDD" id="cd11561">
    <property type="entry name" value="W2_eIF5"/>
    <property type="match status" value="1"/>
</dbReference>
<dbReference type="SUPFAM" id="SSF100966">
    <property type="entry name" value="Translation initiation factor 2 beta, aIF2beta, N-terminal domain"/>
    <property type="match status" value="1"/>
</dbReference>
<dbReference type="InterPro" id="IPR045196">
    <property type="entry name" value="IF2/IF5"/>
</dbReference>
<evidence type="ECO:0000256" key="2">
    <source>
        <dbReference type="ARBA" id="ARBA00018059"/>
    </source>
</evidence>
<reference evidence="8 9" key="1">
    <citation type="journal article" date="2015" name="Parasit. Vectors">
        <title>Draft genome of the scabies mite.</title>
        <authorList>
            <person name="Rider S.D.Jr."/>
            <person name="Morgan M.S."/>
            <person name="Arlian L.G."/>
        </authorList>
    </citation>
    <scope>NUCLEOTIDE SEQUENCE [LARGE SCALE GENOMIC DNA]</scope>
    <source>
        <strain evidence="8">Arlian Lab</strain>
    </source>
</reference>
<evidence type="ECO:0000256" key="7">
    <source>
        <dbReference type="SAM" id="MobiDB-lite"/>
    </source>
</evidence>
<dbReference type="Proteomes" id="UP000616769">
    <property type="component" value="Unassembled WGS sequence"/>
</dbReference>
<organism evidence="8 9">
    <name type="scientific">Sarcoptes scabiei</name>
    <name type="common">Itch mite</name>
    <name type="synonym">Acarus scabiei</name>
    <dbReference type="NCBI Taxonomy" id="52283"/>
    <lineage>
        <taxon>Eukaryota</taxon>
        <taxon>Metazoa</taxon>
        <taxon>Ecdysozoa</taxon>
        <taxon>Arthropoda</taxon>
        <taxon>Chelicerata</taxon>
        <taxon>Arachnida</taxon>
        <taxon>Acari</taxon>
        <taxon>Acariformes</taxon>
        <taxon>Sarcoptiformes</taxon>
        <taxon>Astigmata</taxon>
        <taxon>Psoroptidia</taxon>
        <taxon>Sarcoptoidea</taxon>
        <taxon>Sarcoptidae</taxon>
        <taxon>Sarcoptinae</taxon>
        <taxon>Sarcoptes</taxon>
    </lineage>
</organism>
<evidence type="ECO:0000256" key="5">
    <source>
        <dbReference type="ARBA" id="ARBA00022917"/>
    </source>
</evidence>
<dbReference type="GO" id="GO:0005829">
    <property type="term" value="C:cytosol"/>
    <property type="evidence" value="ECO:0007669"/>
    <property type="project" value="TreeGrafter"/>
</dbReference>
<dbReference type="Pfam" id="PF01873">
    <property type="entry name" value="eIF-5_eIF-2B"/>
    <property type="match status" value="1"/>
</dbReference>
<dbReference type="GO" id="GO:0005525">
    <property type="term" value="F:GTP binding"/>
    <property type="evidence" value="ECO:0007669"/>
    <property type="project" value="UniProtKB-KW"/>
</dbReference>
<feature type="region of interest" description="Disordered" evidence="7">
    <location>
        <begin position="154"/>
        <end position="203"/>
    </location>
</feature>
<feature type="region of interest" description="Disordered" evidence="7">
    <location>
        <begin position="381"/>
        <end position="439"/>
    </location>
</feature>
<dbReference type="FunFam" id="2.20.25.350:FF:000001">
    <property type="entry name" value="Eukaryotic translation initiation factor 5"/>
    <property type="match status" value="1"/>
</dbReference>
<dbReference type="InterPro" id="IPR002735">
    <property type="entry name" value="Transl_init_fac_IF2/IF5_dom"/>
</dbReference>
<dbReference type="PANTHER" id="PTHR23001:SF7">
    <property type="entry name" value="EUKARYOTIC TRANSLATION INITIATION FACTOR 5"/>
    <property type="match status" value="1"/>
</dbReference>
<protein>
    <recommendedName>
        <fullName evidence="2">Eukaryotic translation initiation factor 5</fullName>
    </recommendedName>
</protein>
<feature type="compositionally biased region" description="Basic and acidic residues" evidence="7">
    <location>
        <begin position="404"/>
        <end position="433"/>
    </location>
</feature>
<evidence type="ECO:0000256" key="4">
    <source>
        <dbReference type="ARBA" id="ARBA00022741"/>
    </source>
</evidence>
<keyword evidence="6" id="KW-0342">GTP-binding</keyword>
<dbReference type="SMART" id="SM00653">
    <property type="entry name" value="eIF2B_5"/>
    <property type="match status" value="1"/>
</dbReference>
<dbReference type="OrthoDB" id="10250831at2759"/>
<comment type="caution">
    <text evidence="8">The sequence shown here is derived from an EMBL/GenBank/DDBJ whole genome shotgun (WGS) entry which is preliminary data.</text>
</comment>
<dbReference type="InterPro" id="IPR003307">
    <property type="entry name" value="W2_domain"/>
</dbReference>
<dbReference type="Gene3D" id="1.25.40.180">
    <property type="match status" value="1"/>
</dbReference>
<dbReference type="Gene3D" id="2.20.25.350">
    <property type="match status" value="1"/>
</dbReference>
<dbReference type="VEuPathDB" id="VectorBase:SSCA007517"/>
<dbReference type="GO" id="GO:0005092">
    <property type="term" value="F:GDP-dissociation inhibitor activity"/>
    <property type="evidence" value="ECO:0007669"/>
    <property type="project" value="TreeGrafter"/>
</dbReference>
<dbReference type="Pfam" id="PF02020">
    <property type="entry name" value="W2"/>
    <property type="match status" value="1"/>
</dbReference>
<evidence type="ECO:0000256" key="3">
    <source>
        <dbReference type="ARBA" id="ARBA00022540"/>
    </source>
</evidence>
<dbReference type="SMART" id="SM00515">
    <property type="entry name" value="eIF5C"/>
    <property type="match status" value="1"/>
</dbReference>
<evidence type="ECO:0000256" key="6">
    <source>
        <dbReference type="ARBA" id="ARBA00023134"/>
    </source>
</evidence>
<dbReference type="GO" id="GO:0003743">
    <property type="term" value="F:translation initiation factor activity"/>
    <property type="evidence" value="ECO:0007669"/>
    <property type="project" value="UniProtKB-KW"/>
</dbReference>
<dbReference type="Gene3D" id="3.30.30.170">
    <property type="match status" value="1"/>
</dbReference>
<dbReference type="InterPro" id="IPR016189">
    <property type="entry name" value="Transl_init_fac_IF2/IF5_N"/>
</dbReference>
<dbReference type="InterPro" id="IPR016190">
    <property type="entry name" value="Transl_init_fac_IF2/IF5_Zn-bd"/>
</dbReference>
<feature type="compositionally biased region" description="Basic and acidic residues" evidence="7">
    <location>
        <begin position="169"/>
        <end position="179"/>
    </location>
</feature>
<feature type="compositionally biased region" description="Acidic residues" evidence="7">
    <location>
        <begin position="382"/>
        <end position="400"/>
    </location>
</feature>
<dbReference type="GO" id="GO:0071074">
    <property type="term" value="F:eukaryotic initiation factor eIF2 binding"/>
    <property type="evidence" value="ECO:0007669"/>
    <property type="project" value="TreeGrafter"/>
</dbReference>
<keyword evidence="3 8" id="KW-0396">Initiation factor</keyword>
<dbReference type="SUPFAM" id="SSF48371">
    <property type="entry name" value="ARM repeat"/>
    <property type="match status" value="1"/>
</dbReference>
<accession>A0A132A5B2</accession>
<dbReference type="PROSITE" id="PS51363">
    <property type="entry name" value="W2"/>
    <property type="match status" value="1"/>
</dbReference>
<evidence type="ECO:0000313" key="9">
    <source>
        <dbReference type="Proteomes" id="UP000616769"/>
    </source>
</evidence>
<dbReference type="InterPro" id="IPR016024">
    <property type="entry name" value="ARM-type_fold"/>
</dbReference>
<dbReference type="GO" id="GO:0001732">
    <property type="term" value="P:formation of cytoplasmic translation initiation complex"/>
    <property type="evidence" value="ECO:0007669"/>
    <property type="project" value="TreeGrafter"/>
</dbReference>
<name>A0A132A5B2_SARSC</name>
<dbReference type="AlphaFoldDB" id="A0A132A5B2"/>
<proteinExistence type="inferred from homology"/>
<keyword evidence="5" id="KW-0648">Protein biosynthesis</keyword>
<dbReference type="PANTHER" id="PTHR23001">
    <property type="entry name" value="EUKARYOTIC TRANSLATION INITIATION FACTOR"/>
    <property type="match status" value="1"/>
</dbReference>
<gene>
    <name evidence="8" type="ORF">QR98_0045970</name>
</gene>
<dbReference type="SUPFAM" id="SSF75689">
    <property type="entry name" value="Zinc-binding domain of translation initiation factor 2 beta"/>
    <property type="match status" value="1"/>
</dbReference>
<dbReference type="EMBL" id="JXLN01010677">
    <property type="protein sequence ID" value="KPM06124.1"/>
    <property type="molecule type" value="Genomic_DNA"/>
</dbReference>
<evidence type="ECO:0000313" key="8">
    <source>
        <dbReference type="EMBL" id="KPM06124.1"/>
    </source>
</evidence>
<comment type="similarity">
    <text evidence="1">Belongs to the eIF-2-beta/eIF-5 family.</text>
</comment>
<sequence>MASVNVNRNLSDQFYRYKMPKLIAKVEGKGNGIKTVIVNMVEIAKALNRPPMCMYHIDPTKYFGCVLGAQVNCDAKNERYIVNGSHEASKLQDLLDGFIKKYVLCASCDNPETNLLVNQKKGTINSTCKACGHLGTINSQDKLTTYILKCPPDQQNAHGASVSKKKKKDKEPKKNEENNGRISPQPDSDEFTNDQNGDRDDDGDWCDNADYIDELSGGAQKLTLNADLDKSVEERMQIFFDFAKRKISGDPIDVAGQKEIYAEAERLDIRDKAVIALCEILFRDPLKIPEQIKSYRTLFLRFTLHNTKSQKYLLKGFELTVKEFPNELLPRVPLILNAFYNTDILDEKVLIDWSDKKKSAVKALASQIHERAQKFIDWLKEAEEEDDDEEGDEEEEEEDLQVVYDERSRPDKITELQEKTDQSKPSETGKDIDIDIDAI</sequence>
<dbReference type="FunFam" id="3.30.30.170:FF:000002">
    <property type="entry name" value="Eukaryotic translation initiation factor 5"/>
    <property type="match status" value="1"/>
</dbReference>
<evidence type="ECO:0000256" key="1">
    <source>
        <dbReference type="ARBA" id="ARBA00010397"/>
    </source>
</evidence>